<dbReference type="EMBL" id="AYKW01000001">
    <property type="protein sequence ID" value="PIL36319.1"/>
    <property type="molecule type" value="Genomic_DNA"/>
</dbReference>
<keyword evidence="2" id="KW-1133">Transmembrane helix</keyword>
<dbReference type="OrthoDB" id="2757163at2759"/>
<evidence type="ECO:0000313" key="3">
    <source>
        <dbReference type="EMBL" id="PIL36319.1"/>
    </source>
</evidence>
<reference evidence="3 4" key="1">
    <citation type="journal article" date="2015" name="Sci. Rep.">
        <title>Chromosome-level genome map provides insights into diverse defense mechanisms in the medicinal fungus Ganoderma sinense.</title>
        <authorList>
            <person name="Zhu Y."/>
            <person name="Xu J."/>
            <person name="Sun C."/>
            <person name="Zhou S."/>
            <person name="Xu H."/>
            <person name="Nelson D.R."/>
            <person name="Qian J."/>
            <person name="Song J."/>
            <person name="Luo H."/>
            <person name="Xiang L."/>
            <person name="Li Y."/>
            <person name="Xu Z."/>
            <person name="Ji A."/>
            <person name="Wang L."/>
            <person name="Lu S."/>
            <person name="Hayward A."/>
            <person name="Sun W."/>
            <person name="Li X."/>
            <person name="Schwartz D.C."/>
            <person name="Wang Y."/>
            <person name="Chen S."/>
        </authorList>
    </citation>
    <scope>NUCLEOTIDE SEQUENCE [LARGE SCALE GENOMIC DNA]</scope>
    <source>
        <strain evidence="3 4">ZZ0214-1</strain>
    </source>
</reference>
<keyword evidence="2" id="KW-0812">Transmembrane</keyword>
<dbReference type="Proteomes" id="UP000230002">
    <property type="component" value="Unassembled WGS sequence"/>
</dbReference>
<keyword evidence="4" id="KW-1185">Reference proteome</keyword>
<proteinExistence type="predicted"/>
<name>A0A2G8SRC6_9APHY</name>
<protein>
    <submittedName>
        <fullName evidence="3">Uncharacterized protein</fullName>
    </submittedName>
</protein>
<feature type="transmembrane region" description="Helical" evidence="2">
    <location>
        <begin position="41"/>
        <end position="63"/>
    </location>
</feature>
<evidence type="ECO:0000256" key="1">
    <source>
        <dbReference type="SAM" id="MobiDB-lite"/>
    </source>
</evidence>
<feature type="transmembrane region" description="Helical" evidence="2">
    <location>
        <begin position="125"/>
        <end position="150"/>
    </location>
</feature>
<accession>A0A2G8SRC6</accession>
<sequence>MSRPPTVLGVAGVYVSARGLRGRRAAGLSLVLLLSANPCVFAAVSLSLATNVLATALIAYQAWKHRRLVKAQFAAAGTRSQVLQVLALLVESGSIYCVIMAFSVVTDVVPLPSTDTTGVGLYTVSAYITRGCVIPLAAVYPAVIIVLVALQRSPIDTGGLSSVVQARARAQHAHGGSEPGRGQPGVDVGVEDADGGMSGASDTDTSVALPSRPMLHRDDLKEDAAVDSGITSASLREGRRTSSLRLSEPWMAMLELPMFLGDG</sequence>
<feature type="region of interest" description="Disordered" evidence="1">
    <location>
        <begin position="169"/>
        <end position="211"/>
    </location>
</feature>
<evidence type="ECO:0000313" key="4">
    <source>
        <dbReference type="Proteomes" id="UP000230002"/>
    </source>
</evidence>
<evidence type="ECO:0000256" key="2">
    <source>
        <dbReference type="SAM" id="Phobius"/>
    </source>
</evidence>
<organism evidence="3 4">
    <name type="scientific">Ganoderma sinense ZZ0214-1</name>
    <dbReference type="NCBI Taxonomy" id="1077348"/>
    <lineage>
        <taxon>Eukaryota</taxon>
        <taxon>Fungi</taxon>
        <taxon>Dikarya</taxon>
        <taxon>Basidiomycota</taxon>
        <taxon>Agaricomycotina</taxon>
        <taxon>Agaricomycetes</taxon>
        <taxon>Polyporales</taxon>
        <taxon>Polyporaceae</taxon>
        <taxon>Ganoderma</taxon>
    </lineage>
</organism>
<gene>
    <name evidence="3" type="ORF">GSI_00007</name>
</gene>
<dbReference type="AlphaFoldDB" id="A0A2G8SRC6"/>
<keyword evidence="2" id="KW-0472">Membrane</keyword>
<feature type="transmembrane region" description="Helical" evidence="2">
    <location>
        <begin position="83"/>
        <end position="105"/>
    </location>
</feature>
<comment type="caution">
    <text evidence="3">The sequence shown here is derived from an EMBL/GenBank/DDBJ whole genome shotgun (WGS) entry which is preliminary data.</text>
</comment>